<feature type="transmembrane region" description="Helical" evidence="10">
    <location>
        <begin position="20"/>
        <end position="42"/>
    </location>
</feature>
<dbReference type="CDD" id="cd20070">
    <property type="entry name" value="5TM_YidC_Alb3"/>
    <property type="match status" value="1"/>
</dbReference>
<dbReference type="PANTHER" id="PTHR12428:SF65">
    <property type="entry name" value="CYTOCHROME C OXIDASE ASSEMBLY PROTEIN COX18, MITOCHONDRIAL"/>
    <property type="match status" value="1"/>
</dbReference>
<gene>
    <name evidence="12" type="ORF">S01H4_13374</name>
</gene>
<evidence type="ECO:0000256" key="5">
    <source>
        <dbReference type="ARBA" id="ARBA00022927"/>
    </source>
</evidence>
<dbReference type="PRINTS" id="PR01900">
    <property type="entry name" value="YIDCPROTEIN"/>
</dbReference>
<feature type="transmembrane region" description="Helical" evidence="10">
    <location>
        <begin position="204"/>
        <end position="226"/>
    </location>
</feature>
<keyword evidence="4 10" id="KW-0812">Transmembrane</keyword>
<keyword evidence="5" id="KW-0653">Protein transport</keyword>
<feature type="domain" description="Membrane insertase YidC/Oxa/ALB C-terminal" evidence="11">
    <location>
        <begin position="23"/>
        <end position="241"/>
    </location>
</feature>
<dbReference type="GO" id="GO:0051205">
    <property type="term" value="P:protein insertion into membrane"/>
    <property type="evidence" value="ECO:0007669"/>
    <property type="project" value="TreeGrafter"/>
</dbReference>
<evidence type="ECO:0000256" key="6">
    <source>
        <dbReference type="ARBA" id="ARBA00022989"/>
    </source>
</evidence>
<evidence type="ECO:0000259" key="11">
    <source>
        <dbReference type="Pfam" id="PF02096"/>
    </source>
</evidence>
<dbReference type="InterPro" id="IPR047196">
    <property type="entry name" value="YidC_ALB_C"/>
</dbReference>
<dbReference type="GO" id="GO:0032977">
    <property type="term" value="F:membrane insertase activity"/>
    <property type="evidence" value="ECO:0007669"/>
    <property type="project" value="InterPro"/>
</dbReference>
<keyword evidence="2" id="KW-0813">Transport</keyword>
<dbReference type="InterPro" id="IPR028055">
    <property type="entry name" value="YidC/Oxa/ALB_C"/>
</dbReference>
<comment type="subcellular location">
    <subcellularLocation>
        <location evidence="1">Cell membrane</location>
        <topology evidence="1">Multi-pass membrane protein</topology>
    </subcellularLocation>
</comment>
<dbReference type="InterPro" id="IPR001708">
    <property type="entry name" value="YidC/ALB3/OXA1/COX18"/>
</dbReference>
<keyword evidence="8" id="KW-0143">Chaperone</keyword>
<evidence type="ECO:0000256" key="1">
    <source>
        <dbReference type="ARBA" id="ARBA00004651"/>
    </source>
</evidence>
<proteinExistence type="predicted"/>
<evidence type="ECO:0000256" key="3">
    <source>
        <dbReference type="ARBA" id="ARBA00022475"/>
    </source>
</evidence>
<dbReference type="EMBL" id="BART01005896">
    <property type="protein sequence ID" value="GAG54927.1"/>
    <property type="molecule type" value="Genomic_DNA"/>
</dbReference>
<accession>X0Z9A9</accession>
<feature type="compositionally biased region" description="Basic residues" evidence="9">
    <location>
        <begin position="292"/>
        <end position="305"/>
    </location>
</feature>
<evidence type="ECO:0000256" key="9">
    <source>
        <dbReference type="SAM" id="MobiDB-lite"/>
    </source>
</evidence>
<evidence type="ECO:0000256" key="10">
    <source>
        <dbReference type="SAM" id="Phobius"/>
    </source>
</evidence>
<feature type="region of interest" description="Disordered" evidence="9">
    <location>
        <begin position="254"/>
        <end position="305"/>
    </location>
</feature>
<keyword evidence="3" id="KW-1003">Cell membrane</keyword>
<keyword evidence="7 10" id="KW-0472">Membrane</keyword>
<evidence type="ECO:0000256" key="8">
    <source>
        <dbReference type="ARBA" id="ARBA00023186"/>
    </source>
</evidence>
<feature type="transmembrane region" description="Helical" evidence="10">
    <location>
        <begin position="153"/>
        <end position="177"/>
    </location>
</feature>
<dbReference type="GO" id="GO:0005886">
    <property type="term" value="C:plasma membrane"/>
    <property type="evidence" value="ECO:0007669"/>
    <property type="project" value="UniProtKB-SubCell"/>
</dbReference>
<dbReference type="GO" id="GO:0015031">
    <property type="term" value="P:protein transport"/>
    <property type="evidence" value="ECO:0007669"/>
    <property type="project" value="UniProtKB-KW"/>
</dbReference>
<dbReference type="NCBIfam" id="TIGR03592">
    <property type="entry name" value="yidC_oxa1_cterm"/>
    <property type="match status" value="1"/>
</dbReference>
<name>X0Z9A9_9ZZZZ</name>
<sequence>MWSSLITLVTKLLTVLYGFTHNYGVAIILLTIFIRLILYPLMQKQMVSMREMQKIQPLMKAVQEKYKNDKERLNKELMALYKEHKVNPMGGCLPLLIQMPILILLFQTLRVFKYHIPNTEIIDGGFLWIANQYNVIESGETIAKAGLALSERLIPFGVFGIEYIGILPFLVGGSMYLQQKMTSPGSAAGKGGGSGEQTQKMMTIMMPLMIGFMSFSLPSGLTLYWFTSTLLGIGQQYLINKKAPVIAETPKEIVLGKEEKPTDKKPEKPVSLEEEPWIPGYEGTGGGNPYGGKKKTKKYKKGKRR</sequence>
<reference evidence="12" key="1">
    <citation type="journal article" date="2014" name="Front. Microbiol.">
        <title>High frequency of phylogenetically diverse reductive dehalogenase-homologous genes in deep subseafloor sedimentary metagenomes.</title>
        <authorList>
            <person name="Kawai M."/>
            <person name="Futagami T."/>
            <person name="Toyoda A."/>
            <person name="Takaki Y."/>
            <person name="Nishi S."/>
            <person name="Hori S."/>
            <person name="Arai W."/>
            <person name="Tsubouchi T."/>
            <person name="Morono Y."/>
            <person name="Uchiyama I."/>
            <person name="Ito T."/>
            <person name="Fujiyama A."/>
            <person name="Inagaki F."/>
            <person name="Takami H."/>
        </authorList>
    </citation>
    <scope>NUCLEOTIDE SEQUENCE</scope>
    <source>
        <strain evidence="12">Expedition CK06-06</strain>
    </source>
</reference>
<comment type="caution">
    <text evidence="12">The sequence shown here is derived from an EMBL/GenBank/DDBJ whole genome shotgun (WGS) entry which is preliminary data.</text>
</comment>
<feature type="compositionally biased region" description="Basic and acidic residues" evidence="9">
    <location>
        <begin position="254"/>
        <end position="271"/>
    </location>
</feature>
<organism evidence="12">
    <name type="scientific">marine sediment metagenome</name>
    <dbReference type="NCBI Taxonomy" id="412755"/>
    <lineage>
        <taxon>unclassified sequences</taxon>
        <taxon>metagenomes</taxon>
        <taxon>ecological metagenomes</taxon>
    </lineage>
</organism>
<dbReference type="PANTHER" id="PTHR12428">
    <property type="entry name" value="OXA1"/>
    <property type="match status" value="1"/>
</dbReference>
<evidence type="ECO:0000256" key="4">
    <source>
        <dbReference type="ARBA" id="ARBA00022692"/>
    </source>
</evidence>
<dbReference type="AlphaFoldDB" id="X0Z9A9"/>
<protein>
    <recommendedName>
        <fullName evidence="11">Membrane insertase YidC/Oxa/ALB C-terminal domain-containing protein</fullName>
    </recommendedName>
</protein>
<dbReference type="Pfam" id="PF02096">
    <property type="entry name" value="60KD_IMP"/>
    <property type="match status" value="1"/>
</dbReference>
<evidence type="ECO:0000256" key="2">
    <source>
        <dbReference type="ARBA" id="ARBA00022448"/>
    </source>
</evidence>
<keyword evidence="6 10" id="KW-1133">Transmembrane helix</keyword>
<evidence type="ECO:0000256" key="7">
    <source>
        <dbReference type="ARBA" id="ARBA00023136"/>
    </source>
</evidence>
<evidence type="ECO:0000313" key="12">
    <source>
        <dbReference type="EMBL" id="GAG54927.1"/>
    </source>
</evidence>